<sequence>METAYSVNNVPIRLTYERWYHIIENHDDLASYFHDVLDTVENPEFVMQGNQGTLKASKNMGKKKWLIVIYKELSKEDGFIITSYFLTAKPKGKIIWKR</sequence>
<dbReference type="EMBL" id="CP061799">
    <property type="protein sequence ID" value="QTA79368.1"/>
    <property type="molecule type" value="Genomic_DNA"/>
</dbReference>
<dbReference type="Proteomes" id="UP000663720">
    <property type="component" value="Chromosome"/>
</dbReference>
<dbReference type="RefSeq" id="WP_207691129.1">
    <property type="nucleotide sequence ID" value="NZ_CP061799.1"/>
</dbReference>
<evidence type="ECO:0000313" key="2">
    <source>
        <dbReference type="Proteomes" id="UP000663720"/>
    </source>
</evidence>
<gene>
    <name evidence="1" type="ORF">dnl_16350</name>
</gene>
<accession>A0A975B5W6</accession>
<protein>
    <submittedName>
        <fullName evidence="1">Uncharacterized protein</fullName>
    </submittedName>
</protein>
<organism evidence="1 2">
    <name type="scientific">Desulfonema limicola</name>
    <dbReference type="NCBI Taxonomy" id="45656"/>
    <lineage>
        <taxon>Bacteria</taxon>
        <taxon>Pseudomonadati</taxon>
        <taxon>Thermodesulfobacteriota</taxon>
        <taxon>Desulfobacteria</taxon>
        <taxon>Desulfobacterales</taxon>
        <taxon>Desulfococcaceae</taxon>
        <taxon>Desulfonema</taxon>
    </lineage>
</organism>
<proteinExistence type="predicted"/>
<dbReference type="AlphaFoldDB" id="A0A975B5W6"/>
<name>A0A975B5W6_9BACT</name>
<keyword evidence="2" id="KW-1185">Reference proteome</keyword>
<reference evidence="1" key="1">
    <citation type="journal article" date="2021" name="Microb. Physiol.">
        <title>Proteogenomic Insights into the Physiology of Marine, Sulfate-Reducing, Filamentous Desulfonema limicola and Desulfonema magnum.</title>
        <authorList>
            <person name="Schnaars V."/>
            <person name="Wohlbrand L."/>
            <person name="Scheve S."/>
            <person name="Hinrichs C."/>
            <person name="Reinhardt R."/>
            <person name="Rabus R."/>
        </authorList>
    </citation>
    <scope>NUCLEOTIDE SEQUENCE</scope>
    <source>
        <strain evidence="1">5ac10</strain>
    </source>
</reference>
<evidence type="ECO:0000313" key="1">
    <source>
        <dbReference type="EMBL" id="QTA79368.1"/>
    </source>
</evidence>
<dbReference type="KEGG" id="dli:dnl_16350"/>